<feature type="domain" description="Deacetylase sirtuin-type" evidence="4">
    <location>
        <begin position="3"/>
        <end position="254"/>
    </location>
</feature>
<feature type="binding site" evidence="3">
    <location>
        <position position="154"/>
    </location>
    <ligand>
        <name>Zn(2+)</name>
        <dbReference type="ChEBI" id="CHEBI:29105"/>
    </ligand>
</feature>
<accession>A0A9Y1FMB3</accession>
<dbReference type="AlphaFoldDB" id="A0A9Y1FMB3"/>
<dbReference type="InterPro" id="IPR026590">
    <property type="entry name" value="Ssirtuin_cat_dom"/>
</dbReference>
<keyword evidence="3" id="KW-0479">Metal-binding</keyword>
<feature type="binding site" evidence="3">
    <location>
        <position position="119"/>
    </location>
    <ligand>
        <name>Zn(2+)</name>
        <dbReference type="ChEBI" id="CHEBI:29105"/>
    </ligand>
</feature>
<reference evidence="5" key="1">
    <citation type="journal article" date="2022" name="Nat. Microbiol.">
        <title>Unique mobile elements and scalable gene flow at the prokaryote-eukaryote boundary revealed by circularized Asgard archaea genomes.</title>
        <authorList>
            <person name="Wu F."/>
            <person name="Speth D.R."/>
            <person name="Philosof A."/>
            <person name="Cremiere A."/>
            <person name="Narayanan A."/>
            <person name="Barco R.A."/>
            <person name="Connon S.A."/>
            <person name="Amend J.P."/>
            <person name="Antoshechkin I.A."/>
            <person name="Orphan V.J."/>
        </authorList>
    </citation>
    <scope>NUCLEOTIDE SEQUENCE</scope>
    <source>
        <strain evidence="5">PM71</strain>
    </source>
</reference>
<dbReference type="EMBL" id="CP084166">
    <property type="protein sequence ID" value="UJG41443.1"/>
    <property type="molecule type" value="Genomic_DNA"/>
</dbReference>
<protein>
    <submittedName>
        <fullName evidence="5">Sir2 family NAD-dependent protein deacetylase</fullName>
    </submittedName>
</protein>
<feature type="active site" description="Proton acceptor" evidence="3">
    <location>
        <position position="108"/>
    </location>
</feature>
<keyword evidence="1" id="KW-0808">Transferase</keyword>
<dbReference type="InterPro" id="IPR029035">
    <property type="entry name" value="DHS-like_NAD/FAD-binding_dom"/>
</dbReference>
<dbReference type="InterPro" id="IPR050134">
    <property type="entry name" value="NAD-dep_sirtuin_deacylases"/>
</dbReference>
<name>A0A9Y1FMB3_9ARCH</name>
<evidence type="ECO:0000256" key="3">
    <source>
        <dbReference type="PROSITE-ProRule" id="PRU00236"/>
    </source>
</evidence>
<evidence type="ECO:0000256" key="1">
    <source>
        <dbReference type="ARBA" id="ARBA00022679"/>
    </source>
</evidence>
<dbReference type="PROSITE" id="PS50305">
    <property type="entry name" value="SIRTUIN"/>
    <property type="match status" value="1"/>
</dbReference>
<dbReference type="Proteomes" id="UP001201020">
    <property type="component" value="Chromosome"/>
</dbReference>
<dbReference type="Gene3D" id="3.40.50.1220">
    <property type="entry name" value="TPP-binding domain"/>
    <property type="match status" value="1"/>
</dbReference>
<dbReference type="CDD" id="cd01407">
    <property type="entry name" value="SIR2-fam"/>
    <property type="match status" value="1"/>
</dbReference>
<gene>
    <name evidence="5" type="ORF">K9W45_03030</name>
</gene>
<proteinExistence type="predicted"/>
<sequence length="257" mass="28652">MKKRYLEVKARFIAEKISQAKHFIALTGAGISTESGIPDYRGDNGIYKSKAQGKEVKVKPLEEFEPNPAHYALVRLQDLGLLKFIISQNIDGLHIKSGIKESLIAEIHGNYSILKCIECDSRFTKKEMNWDNEKYGWGARSAEPSPEQPNCQNCGGRLISSIVNFGEPMPEKEMKLAKEHSKKCDLMLVIGTSLRVAPANTLPSIAEKNGAEVFIINLKPTGLDNILKNERIKAKAGEILPLIVNYIEENIEKDSKT</sequence>
<organism evidence="5">
    <name type="scientific">Candidatus Heimdallarchaeum aukensis</name>
    <dbReference type="NCBI Taxonomy" id="2876573"/>
    <lineage>
        <taxon>Archaea</taxon>
        <taxon>Promethearchaeati</taxon>
        <taxon>Candidatus Heimdallarchaeota</taxon>
        <taxon>Candidatus Heimdallarchaeia (ex Rinke et al. 2021) (nom. nud.)</taxon>
        <taxon>Candidatus Heimdallarchaeales</taxon>
        <taxon>Candidatus Heimdallarchaeaceae</taxon>
        <taxon>Candidatus Heimdallarchaeum</taxon>
    </lineage>
</organism>
<feature type="binding site" evidence="3">
    <location>
        <position position="116"/>
    </location>
    <ligand>
        <name>Zn(2+)</name>
        <dbReference type="ChEBI" id="CHEBI:29105"/>
    </ligand>
</feature>
<keyword evidence="2" id="KW-0520">NAD</keyword>
<keyword evidence="3" id="KW-0862">Zinc</keyword>
<dbReference type="Pfam" id="PF02146">
    <property type="entry name" value="SIR2"/>
    <property type="match status" value="2"/>
</dbReference>
<dbReference type="Gene3D" id="2.20.28.200">
    <property type="match status" value="1"/>
</dbReference>
<dbReference type="GO" id="GO:0046872">
    <property type="term" value="F:metal ion binding"/>
    <property type="evidence" value="ECO:0007669"/>
    <property type="project" value="UniProtKB-KW"/>
</dbReference>
<dbReference type="GO" id="GO:0017136">
    <property type="term" value="F:histone deacetylase activity, NAD-dependent"/>
    <property type="evidence" value="ECO:0007669"/>
    <property type="project" value="TreeGrafter"/>
</dbReference>
<dbReference type="PANTHER" id="PTHR11085">
    <property type="entry name" value="NAD-DEPENDENT PROTEIN DEACYLASE SIRTUIN-5, MITOCHONDRIAL-RELATED"/>
    <property type="match status" value="1"/>
</dbReference>
<dbReference type="InterPro" id="IPR003000">
    <property type="entry name" value="Sirtuin"/>
</dbReference>
<dbReference type="SUPFAM" id="SSF52467">
    <property type="entry name" value="DHS-like NAD/FAD-binding domain"/>
    <property type="match status" value="1"/>
</dbReference>
<feature type="binding site" evidence="3">
    <location>
        <position position="151"/>
    </location>
    <ligand>
        <name>Zn(2+)</name>
        <dbReference type="ChEBI" id="CHEBI:29105"/>
    </ligand>
</feature>
<evidence type="ECO:0000313" key="5">
    <source>
        <dbReference type="EMBL" id="UJG41443.1"/>
    </source>
</evidence>
<dbReference type="PANTHER" id="PTHR11085:SF10">
    <property type="entry name" value="NAD-DEPENDENT PROTEIN DEACYLASE SIRTUIN-5, MITOCHONDRIAL-RELATED"/>
    <property type="match status" value="1"/>
</dbReference>
<evidence type="ECO:0000256" key="2">
    <source>
        <dbReference type="ARBA" id="ARBA00023027"/>
    </source>
</evidence>
<evidence type="ECO:0000259" key="4">
    <source>
        <dbReference type="PROSITE" id="PS50305"/>
    </source>
</evidence>
<dbReference type="GO" id="GO:0070403">
    <property type="term" value="F:NAD+ binding"/>
    <property type="evidence" value="ECO:0007669"/>
    <property type="project" value="InterPro"/>
</dbReference>